<evidence type="ECO:0000256" key="2">
    <source>
        <dbReference type="ARBA" id="ARBA00023002"/>
    </source>
</evidence>
<protein>
    <recommendedName>
        <fullName evidence="3">Indolepyruvate oxidoreductase subunit IorA</fullName>
        <shortName evidence="3">IOR</shortName>
        <ecNumber evidence="3">1.2.7.8</ecNumber>
    </recommendedName>
    <alternativeName>
        <fullName evidence="3">Indolepyruvate ferredoxin oxidoreductase subunit alpha</fullName>
    </alternativeName>
</protein>
<keyword evidence="7" id="KW-1185">Reference proteome</keyword>
<accession>A0A1T4W1E7</accession>
<dbReference type="AlphaFoldDB" id="A0A1T4W1E7"/>
<dbReference type="EMBL" id="FUYC01000001">
    <property type="protein sequence ID" value="SKA70959.1"/>
    <property type="molecule type" value="Genomic_DNA"/>
</dbReference>
<keyword evidence="1 3" id="KW-0479">Metal-binding</keyword>
<evidence type="ECO:0000256" key="3">
    <source>
        <dbReference type="PIRNR" id="PIRNR006439"/>
    </source>
</evidence>
<keyword evidence="3" id="KW-0004">4Fe-4S</keyword>
<evidence type="ECO:0000313" key="6">
    <source>
        <dbReference type="EMBL" id="SKA70959.1"/>
    </source>
</evidence>
<dbReference type="FunFam" id="3.40.50.970:FF:000039">
    <property type="entry name" value="Indolepyruvate oxidoreductase subunit IorA"/>
    <property type="match status" value="1"/>
</dbReference>
<name>A0A1T4W1E7_9BACT</name>
<dbReference type="GO" id="GO:0030976">
    <property type="term" value="F:thiamine pyrophosphate binding"/>
    <property type="evidence" value="ECO:0007669"/>
    <property type="project" value="InterPro"/>
</dbReference>
<dbReference type="GO" id="GO:0051539">
    <property type="term" value="F:4 iron, 4 sulfur cluster binding"/>
    <property type="evidence" value="ECO:0007669"/>
    <property type="project" value="UniProtKB-UniRule"/>
</dbReference>
<comment type="catalytic activity">
    <reaction evidence="3">
        <text>indole-3-pyruvate + 2 oxidized [2Fe-2S]-[ferredoxin] + CoA = (indol-3-yl)acetyl-CoA + 2 reduced [2Fe-2S]-[ferredoxin] + CO2 + H(+)</text>
        <dbReference type="Rhea" id="RHEA:12645"/>
        <dbReference type="Rhea" id="RHEA-COMP:10000"/>
        <dbReference type="Rhea" id="RHEA-COMP:10001"/>
        <dbReference type="ChEBI" id="CHEBI:15378"/>
        <dbReference type="ChEBI" id="CHEBI:16526"/>
        <dbReference type="ChEBI" id="CHEBI:17640"/>
        <dbReference type="ChEBI" id="CHEBI:33737"/>
        <dbReference type="ChEBI" id="CHEBI:33738"/>
        <dbReference type="ChEBI" id="CHEBI:57271"/>
        <dbReference type="ChEBI" id="CHEBI:57287"/>
        <dbReference type="EC" id="1.2.7.8"/>
    </reaction>
</comment>
<dbReference type="InterPro" id="IPR002880">
    <property type="entry name" value="Pyrv_Fd/Flavodoxin_OxRdtase_N"/>
</dbReference>
<keyword evidence="3" id="KW-0249">Electron transport</keyword>
<dbReference type="InterPro" id="IPR011766">
    <property type="entry name" value="TPP_enzyme_TPP-bd"/>
</dbReference>
<dbReference type="InterPro" id="IPR045025">
    <property type="entry name" value="HACL1-like"/>
</dbReference>
<organism evidence="6 7">
    <name type="scientific">Paucidesulfovibrio gracilis DSM 16080</name>
    <dbReference type="NCBI Taxonomy" id="1121449"/>
    <lineage>
        <taxon>Bacteria</taxon>
        <taxon>Pseudomonadati</taxon>
        <taxon>Thermodesulfobacteriota</taxon>
        <taxon>Desulfovibrionia</taxon>
        <taxon>Desulfovibrionales</taxon>
        <taxon>Desulfovibrionaceae</taxon>
        <taxon>Paucidesulfovibrio</taxon>
    </lineage>
</organism>
<feature type="domain" description="Pyruvate flavodoxin/ferredoxin oxidoreductase pyrimidine binding" evidence="4">
    <location>
        <begin position="25"/>
        <end position="192"/>
    </location>
</feature>
<feature type="domain" description="Thiamine pyrophosphate enzyme TPP-binding" evidence="5">
    <location>
        <begin position="395"/>
        <end position="521"/>
    </location>
</feature>
<dbReference type="STRING" id="1121449.SAMN02745704_00047"/>
<evidence type="ECO:0000256" key="1">
    <source>
        <dbReference type="ARBA" id="ARBA00022723"/>
    </source>
</evidence>
<dbReference type="RefSeq" id="WP_078715645.1">
    <property type="nucleotide sequence ID" value="NZ_FUYC01000001.1"/>
</dbReference>
<dbReference type="PANTHER" id="PTHR43710">
    <property type="entry name" value="2-HYDROXYACYL-COA LYASE"/>
    <property type="match status" value="1"/>
</dbReference>
<dbReference type="Gene3D" id="3.40.50.970">
    <property type="match status" value="2"/>
</dbReference>
<dbReference type="Pfam" id="PF02775">
    <property type="entry name" value="TPP_enzyme_C"/>
    <property type="match status" value="1"/>
</dbReference>
<evidence type="ECO:0000259" key="5">
    <source>
        <dbReference type="Pfam" id="PF02775"/>
    </source>
</evidence>
<dbReference type="CDD" id="cd07034">
    <property type="entry name" value="TPP_PYR_PFOR_IOR-alpha_like"/>
    <property type="match status" value="1"/>
</dbReference>
<dbReference type="InterPro" id="IPR017721">
    <property type="entry name" value="IorA"/>
</dbReference>
<comment type="function">
    <text evidence="3">Catalyzes the ferredoxin-dependent oxidative decarboxylation of arylpyruvates.</text>
</comment>
<dbReference type="GO" id="GO:0046872">
    <property type="term" value="F:metal ion binding"/>
    <property type="evidence" value="ECO:0007669"/>
    <property type="project" value="UniProtKB-UniRule"/>
</dbReference>
<dbReference type="EC" id="1.2.7.8" evidence="3"/>
<keyword evidence="3" id="KW-0408">Iron</keyword>
<dbReference type="NCBIfam" id="TIGR03336">
    <property type="entry name" value="IOR_alpha"/>
    <property type="match status" value="1"/>
</dbReference>
<sequence length="612" mass="65642">MPHPILAAKPGETLLLLGNEAIVRGAVEAGINFVSCYPGTPSSEVPDTFFRLAPEGEYTFEYSVNEKVALEVAGGATLGGALCLCTMKHVGVNVAADPFMTLAYTGTPGGLVLLSADDPGCHSSQNEQDNRYYARLAGMPVFEPSTAQECKDMTRDALLLSRETGSPVLLRTTTRVNHLRGPVECGPVSAPQEIKGFSKNPAQFVPIPAFARSMHDRLLDRIEVLRGHAEHSVFNAVSGEGRIGVVATGISRAYLHDALLDCGLEGQIRVLELGFTAPLPEAKVVEFLTGLDKVLVAEELEPILENEIRVLAQKNNLPLTVLGKDILPRQGEFNTGVLAEALQHLSGQGDFQCVSCEPAEGLPMRPPNLCAGCPHRAAYYAARQVFGDDAIYSSDIGCYTLGIVPPLACADFLLCMGSSVSAGSGLSKATKQTVVGFIGDSTFFHSGVTGLINAVHNNHDLLLVVLDNRTTAMTGHQPNPGVDPEPLGDDVAQVDIESICRGCGVDAIRKVNPLNVSKTLDAYTELRGMKGVRVLITEEPCPLFARRVYRKKPKMTAYVEDGYDMAEGVLEKLACPAFRLCDGKMEIDELMCNGCMVCVQLSDNIKARKRGA</sequence>
<gene>
    <name evidence="6" type="ORF">SAMN02745704_00047</name>
</gene>
<keyword evidence="3" id="KW-0411">Iron-sulfur</keyword>
<reference evidence="6 7" key="1">
    <citation type="submission" date="2017-02" db="EMBL/GenBank/DDBJ databases">
        <authorList>
            <person name="Peterson S.W."/>
        </authorList>
    </citation>
    <scope>NUCLEOTIDE SEQUENCE [LARGE SCALE GENOMIC DNA]</scope>
    <source>
        <strain evidence="6 7">DSM 16080</strain>
    </source>
</reference>
<dbReference type="CDD" id="cd02008">
    <property type="entry name" value="TPP_IOR_alpha"/>
    <property type="match status" value="1"/>
</dbReference>
<dbReference type="InterPro" id="IPR029061">
    <property type="entry name" value="THDP-binding"/>
</dbReference>
<dbReference type="Pfam" id="PF01855">
    <property type="entry name" value="POR_N"/>
    <property type="match status" value="1"/>
</dbReference>
<keyword evidence="3" id="KW-0813">Transport</keyword>
<dbReference type="PIRSF" id="PIRSF006439">
    <property type="entry name" value="Indolepyruvate_ferr_oxidored"/>
    <property type="match status" value="1"/>
</dbReference>
<comment type="cofactor">
    <cofactor evidence="3">
        <name>[4Fe-4S] cluster</name>
        <dbReference type="ChEBI" id="CHEBI:49883"/>
    </cofactor>
    <text evidence="3">Binds 2 [4Fe-4S] clusters. In this family the first cluster has a non-standard and varying [4Fe-4S] binding motif CX(2)CX(2)CX(4-5)CP.</text>
</comment>
<proteinExistence type="predicted"/>
<dbReference type="PANTHER" id="PTHR43710:SF7">
    <property type="entry name" value="INDOLEPYRUVATE OXIDOREDUCTASE SUBUNIT IORA"/>
    <property type="match status" value="1"/>
</dbReference>
<dbReference type="OrthoDB" id="9804603at2"/>
<evidence type="ECO:0000313" key="7">
    <source>
        <dbReference type="Proteomes" id="UP000190027"/>
    </source>
</evidence>
<keyword evidence="2 3" id="KW-0560">Oxidoreductase</keyword>
<dbReference type="GO" id="GO:0044281">
    <property type="term" value="P:small molecule metabolic process"/>
    <property type="evidence" value="ECO:0007669"/>
    <property type="project" value="UniProtKB-ARBA"/>
</dbReference>
<dbReference type="SUPFAM" id="SSF52518">
    <property type="entry name" value="Thiamin diphosphate-binding fold (THDP-binding)"/>
    <property type="match status" value="2"/>
</dbReference>
<evidence type="ECO:0000259" key="4">
    <source>
        <dbReference type="Pfam" id="PF01855"/>
    </source>
</evidence>
<keyword evidence="6" id="KW-0670">Pyruvate</keyword>
<dbReference type="GO" id="GO:0043805">
    <property type="term" value="F:indolepyruvate ferredoxin oxidoreductase activity"/>
    <property type="evidence" value="ECO:0007669"/>
    <property type="project" value="UniProtKB-UniRule"/>
</dbReference>
<dbReference type="Proteomes" id="UP000190027">
    <property type="component" value="Unassembled WGS sequence"/>
</dbReference>